<dbReference type="PROSITE" id="PS51898">
    <property type="entry name" value="TYR_RECOMBINASE"/>
    <property type="match status" value="1"/>
</dbReference>
<dbReference type="InterPro" id="IPR011010">
    <property type="entry name" value="DNA_brk_join_enz"/>
</dbReference>
<dbReference type="PANTHER" id="PTHR30629">
    <property type="entry name" value="PROPHAGE INTEGRASE"/>
    <property type="match status" value="1"/>
</dbReference>
<evidence type="ECO:0000256" key="1">
    <source>
        <dbReference type="ARBA" id="ARBA00008857"/>
    </source>
</evidence>
<gene>
    <name evidence="6" type="ORF">WKW80_26995</name>
</gene>
<keyword evidence="2" id="KW-0229">DNA integration</keyword>
<evidence type="ECO:0000256" key="2">
    <source>
        <dbReference type="ARBA" id="ARBA00022908"/>
    </source>
</evidence>
<dbReference type="InterPro" id="IPR013762">
    <property type="entry name" value="Integrase-like_cat_sf"/>
</dbReference>
<name>A0ABU8W6G2_9BURK</name>
<dbReference type="InterPro" id="IPR038488">
    <property type="entry name" value="Integrase_DNA-bd_sf"/>
</dbReference>
<evidence type="ECO:0000259" key="5">
    <source>
        <dbReference type="PROSITE" id="PS51898"/>
    </source>
</evidence>
<evidence type="ECO:0000256" key="3">
    <source>
        <dbReference type="ARBA" id="ARBA00023125"/>
    </source>
</evidence>
<dbReference type="Pfam" id="PF00589">
    <property type="entry name" value="Phage_integrase"/>
    <property type="match status" value="1"/>
</dbReference>
<comment type="caution">
    <text evidence="6">The sequence shown here is derived from an EMBL/GenBank/DDBJ whole genome shotgun (WGS) entry which is preliminary data.</text>
</comment>
<dbReference type="InterPro" id="IPR050808">
    <property type="entry name" value="Phage_Integrase"/>
</dbReference>
<dbReference type="Gene3D" id="1.10.150.130">
    <property type="match status" value="1"/>
</dbReference>
<comment type="similarity">
    <text evidence="1">Belongs to the 'phage' integrase family.</text>
</comment>
<evidence type="ECO:0000313" key="7">
    <source>
        <dbReference type="Proteomes" id="UP001363010"/>
    </source>
</evidence>
<sequence length="376" mass="42083">MKARITESYVKTQKQLGVTSEIQDETEPSLRLYITAQNVLWGLYKWCPATGRPVRKSLGKWPDVTVDAARKKAKALSSEIGNGGTLAPKPKAMTLGELAQAYGKHLKAKKMKTWAEPEKIIERSFHDWLPHPVQDITKAKLSIRHDKITESRGAHAAARAVKVLRAIIAYANKMDLYMGANIAKAIDVVDSRPRTRVLTPSETSKILWSLQSPQWMDWVQPFFRLLLLTGVRRSNLSAARWADMDLSSGIWVIPAGESKNGRELEVVLLPEAVEILQEQKESVDESEWVFPSTRSDSGHLEQPHETWKQVLKLADVPDDITIHDLRRTYGSILVNAKVSMPIIAKALGHSNPATTARHYAHVNVESVREAWASVGK</sequence>
<dbReference type="Gene3D" id="3.30.160.390">
    <property type="entry name" value="Integrase, DNA-binding domain"/>
    <property type="match status" value="1"/>
</dbReference>
<protein>
    <submittedName>
        <fullName evidence="6">Tyrosine-type recombinase/integrase</fullName>
    </submittedName>
</protein>
<dbReference type="RefSeq" id="WP_340366661.1">
    <property type="nucleotide sequence ID" value="NZ_JBBKZV010000024.1"/>
</dbReference>
<organism evidence="6 7">
    <name type="scientific">Variovorax humicola</name>
    <dbReference type="NCBI Taxonomy" id="1769758"/>
    <lineage>
        <taxon>Bacteria</taxon>
        <taxon>Pseudomonadati</taxon>
        <taxon>Pseudomonadota</taxon>
        <taxon>Betaproteobacteria</taxon>
        <taxon>Burkholderiales</taxon>
        <taxon>Comamonadaceae</taxon>
        <taxon>Variovorax</taxon>
    </lineage>
</organism>
<dbReference type="InterPro" id="IPR010998">
    <property type="entry name" value="Integrase_recombinase_N"/>
</dbReference>
<dbReference type="PANTHER" id="PTHR30629:SF2">
    <property type="entry name" value="PROPHAGE INTEGRASE INTS-RELATED"/>
    <property type="match status" value="1"/>
</dbReference>
<evidence type="ECO:0000256" key="4">
    <source>
        <dbReference type="ARBA" id="ARBA00023172"/>
    </source>
</evidence>
<keyword evidence="3" id="KW-0238">DNA-binding</keyword>
<dbReference type="Proteomes" id="UP001363010">
    <property type="component" value="Unassembled WGS sequence"/>
</dbReference>
<keyword evidence="7" id="KW-1185">Reference proteome</keyword>
<dbReference type="InterPro" id="IPR002104">
    <property type="entry name" value="Integrase_catalytic"/>
</dbReference>
<feature type="domain" description="Tyr recombinase" evidence="5">
    <location>
        <begin position="193"/>
        <end position="372"/>
    </location>
</feature>
<keyword evidence="4" id="KW-0233">DNA recombination</keyword>
<accession>A0ABU8W6G2</accession>
<reference evidence="6 7" key="1">
    <citation type="submission" date="2024-03" db="EMBL/GenBank/DDBJ databases">
        <title>Novel species of the genus Variovorax.</title>
        <authorList>
            <person name="Liu Q."/>
            <person name="Xin Y.-H."/>
        </authorList>
    </citation>
    <scope>NUCLEOTIDE SEQUENCE [LARGE SCALE GENOMIC DNA]</scope>
    <source>
        <strain evidence="6 7">KACC 18501</strain>
    </source>
</reference>
<proteinExistence type="inferred from homology"/>
<dbReference type="SUPFAM" id="SSF56349">
    <property type="entry name" value="DNA breaking-rejoining enzymes"/>
    <property type="match status" value="1"/>
</dbReference>
<dbReference type="Gene3D" id="1.10.443.10">
    <property type="entry name" value="Intergrase catalytic core"/>
    <property type="match status" value="1"/>
</dbReference>
<dbReference type="EMBL" id="JBBKZV010000024">
    <property type="protein sequence ID" value="MEJ8825632.1"/>
    <property type="molecule type" value="Genomic_DNA"/>
</dbReference>
<evidence type="ECO:0000313" key="6">
    <source>
        <dbReference type="EMBL" id="MEJ8825632.1"/>
    </source>
</evidence>